<keyword evidence="4" id="KW-1185">Reference proteome</keyword>
<proteinExistence type="predicted"/>
<evidence type="ECO:0000259" key="2">
    <source>
        <dbReference type="Pfam" id="PF05678"/>
    </source>
</evidence>
<dbReference type="InterPro" id="IPR039609">
    <property type="entry name" value="VQ_15/22"/>
</dbReference>
<sequence>MDIPQHHDSITESISSILNPNPDPILQPTFFHPSSPSYLPHPNSTPPNLFVYDPPFTSFTTTQNDDVYFNNSQPPASSNANVIQDSGHNLAGVSIKNLKKRTRASRRPPTTVLTTDTANFRQMVQEFTGIPTPPFSAPFSRRLDVYGGGGRGPLYPIIPAPQKIEPVNKGLETVTSSRDDGKQV</sequence>
<feature type="compositionally biased region" description="Basic and acidic residues" evidence="1">
    <location>
        <begin position="1"/>
        <end position="10"/>
    </location>
</feature>
<gene>
    <name evidence="3" type="ORF">SSX86_007346</name>
</gene>
<feature type="domain" description="VQ" evidence="2">
    <location>
        <begin position="107"/>
        <end position="134"/>
    </location>
</feature>
<evidence type="ECO:0000256" key="1">
    <source>
        <dbReference type="SAM" id="MobiDB-lite"/>
    </source>
</evidence>
<dbReference type="Proteomes" id="UP001408789">
    <property type="component" value="Unassembled WGS sequence"/>
</dbReference>
<name>A0AAP0DDR1_9ASTR</name>
<dbReference type="PANTHER" id="PTHR33179">
    <property type="entry name" value="VQ MOTIF-CONTAINING PROTEIN"/>
    <property type="match status" value="1"/>
</dbReference>
<dbReference type="PANTHER" id="PTHR33179:SF4">
    <property type="entry name" value="VQ MOTIF-CONTAINING PROTEIN"/>
    <property type="match status" value="1"/>
</dbReference>
<accession>A0AAP0DDR1</accession>
<feature type="region of interest" description="Disordered" evidence="1">
    <location>
        <begin position="1"/>
        <end position="31"/>
    </location>
</feature>
<organism evidence="3 4">
    <name type="scientific">Deinandra increscens subsp. villosa</name>
    <dbReference type="NCBI Taxonomy" id="3103831"/>
    <lineage>
        <taxon>Eukaryota</taxon>
        <taxon>Viridiplantae</taxon>
        <taxon>Streptophyta</taxon>
        <taxon>Embryophyta</taxon>
        <taxon>Tracheophyta</taxon>
        <taxon>Spermatophyta</taxon>
        <taxon>Magnoliopsida</taxon>
        <taxon>eudicotyledons</taxon>
        <taxon>Gunneridae</taxon>
        <taxon>Pentapetalae</taxon>
        <taxon>asterids</taxon>
        <taxon>campanulids</taxon>
        <taxon>Asterales</taxon>
        <taxon>Asteraceae</taxon>
        <taxon>Asteroideae</taxon>
        <taxon>Heliantheae alliance</taxon>
        <taxon>Madieae</taxon>
        <taxon>Madiinae</taxon>
        <taxon>Deinandra</taxon>
    </lineage>
</organism>
<dbReference type="AlphaFoldDB" id="A0AAP0DDR1"/>
<reference evidence="3 4" key="1">
    <citation type="submission" date="2024-04" db="EMBL/GenBank/DDBJ databases">
        <title>The reference genome of an endangered Asteraceae, Deinandra increscens subsp. villosa, native to the Central Coast of California.</title>
        <authorList>
            <person name="Guilliams M."/>
            <person name="Hasenstab-Lehman K."/>
            <person name="Meyer R."/>
            <person name="Mcevoy S."/>
        </authorList>
    </citation>
    <scope>NUCLEOTIDE SEQUENCE [LARGE SCALE GENOMIC DNA]</scope>
    <source>
        <tissue evidence="3">Leaf</tissue>
    </source>
</reference>
<evidence type="ECO:0000313" key="4">
    <source>
        <dbReference type="Proteomes" id="UP001408789"/>
    </source>
</evidence>
<dbReference type="InterPro" id="IPR008889">
    <property type="entry name" value="VQ"/>
</dbReference>
<dbReference type="EMBL" id="JBCNJP010000009">
    <property type="protein sequence ID" value="KAK9073024.1"/>
    <property type="molecule type" value="Genomic_DNA"/>
</dbReference>
<dbReference type="Pfam" id="PF05678">
    <property type="entry name" value="VQ"/>
    <property type="match status" value="1"/>
</dbReference>
<protein>
    <recommendedName>
        <fullName evidence="2">VQ domain-containing protein</fullName>
    </recommendedName>
</protein>
<comment type="caution">
    <text evidence="3">The sequence shown here is derived from an EMBL/GenBank/DDBJ whole genome shotgun (WGS) entry which is preliminary data.</text>
</comment>
<evidence type="ECO:0000313" key="3">
    <source>
        <dbReference type="EMBL" id="KAK9073024.1"/>
    </source>
</evidence>